<keyword evidence="1" id="KW-0805">Transcription regulation</keyword>
<dbReference type="SMART" id="SM00345">
    <property type="entry name" value="HTH_GNTR"/>
    <property type="match status" value="1"/>
</dbReference>
<protein>
    <submittedName>
        <fullName evidence="5">GntR family transcriptional regulator</fullName>
    </submittedName>
</protein>
<evidence type="ECO:0000259" key="4">
    <source>
        <dbReference type="PROSITE" id="PS50949"/>
    </source>
</evidence>
<dbReference type="PROSITE" id="PS50949">
    <property type="entry name" value="HTH_GNTR"/>
    <property type="match status" value="1"/>
</dbReference>
<evidence type="ECO:0000256" key="3">
    <source>
        <dbReference type="ARBA" id="ARBA00023163"/>
    </source>
</evidence>
<dbReference type="InterPro" id="IPR000524">
    <property type="entry name" value="Tscrpt_reg_HTH_GntR"/>
</dbReference>
<keyword evidence="6" id="KW-1185">Reference proteome</keyword>
<dbReference type="SUPFAM" id="SSF48008">
    <property type="entry name" value="GntR ligand-binding domain-like"/>
    <property type="match status" value="1"/>
</dbReference>
<dbReference type="Gene3D" id="1.10.10.10">
    <property type="entry name" value="Winged helix-like DNA-binding domain superfamily/Winged helix DNA-binding domain"/>
    <property type="match status" value="1"/>
</dbReference>
<dbReference type="SUPFAM" id="SSF46785">
    <property type="entry name" value="Winged helix' DNA-binding domain"/>
    <property type="match status" value="1"/>
</dbReference>
<evidence type="ECO:0000313" key="5">
    <source>
        <dbReference type="EMBL" id="KHL04329.1"/>
    </source>
</evidence>
<keyword evidence="2" id="KW-0238">DNA-binding</keyword>
<dbReference type="Pfam" id="PF00392">
    <property type="entry name" value="GntR"/>
    <property type="match status" value="1"/>
</dbReference>
<evidence type="ECO:0000313" key="6">
    <source>
        <dbReference type="Proteomes" id="UP000030982"/>
    </source>
</evidence>
<comment type="caution">
    <text evidence="5">The sequence shown here is derived from an EMBL/GenBank/DDBJ whole genome shotgun (WGS) entry which is preliminary data.</text>
</comment>
<reference evidence="5 6" key="1">
    <citation type="submission" date="2014-09" db="EMBL/GenBank/DDBJ databases">
        <title>Genome sequence of Sinomonas sp. MUSC 117.</title>
        <authorList>
            <person name="Lee L.-H."/>
        </authorList>
    </citation>
    <scope>NUCLEOTIDE SEQUENCE [LARGE SCALE GENOMIC DNA]</scope>
    <source>
        <strain evidence="5 6">MUSC 117</strain>
    </source>
</reference>
<proteinExistence type="predicted"/>
<dbReference type="GO" id="GO:0003700">
    <property type="term" value="F:DNA-binding transcription factor activity"/>
    <property type="evidence" value="ECO:0007669"/>
    <property type="project" value="InterPro"/>
</dbReference>
<keyword evidence="3" id="KW-0804">Transcription</keyword>
<accession>A0A0B2AQS2</accession>
<dbReference type="PANTHER" id="PTHR43537">
    <property type="entry name" value="TRANSCRIPTIONAL REGULATOR, GNTR FAMILY"/>
    <property type="match status" value="1"/>
</dbReference>
<evidence type="ECO:0000256" key="2">
    <source>
        <dbReference type="ARBA" id="ARBA00023125"/>
    </source>
</evidence>
<name>A0A0B2AQS2_9MICC</name>
<dbReference type="InterPro" id="IPR036388">
    <property type="entry name" value="WH-like_DNA-bd_sf"/>
</dbReference>
<dbReference type="GO" id="GO:0003677">
    <property type="term" value="F:DNA binding"/>
    <property type="evidence" value="ECO:0007669"/>
    <property type="project" value="UniProtKB-KW"/>
</dbReference>
<dbReference type="CDD" id="cd07377">
    <property type="entry name" value="WHTH_GntR"/>
    <property type="match status" value="1"/>
</dbReference>
<gene>
    <name evidence="5" type="ORF">LK10_05160</name>
</gene>
<dbReference type="Proteomes" id="UP000030982">
    <property type="component" value="Unassembled WGS sequence"/>
</dbReference>
<organism evidence="5 6">
    <name type="scientific">Sinomonas humi</name>
    <dbReference type="NCBI Taxonomy" id="1338436"/>
    <lineage>
        <taxon>Bacteria</taxon>
        <taxon>Bacillati</taxon>
        <taxon>Actinomycetota</taxon>
        <taxon>Actinomycetes</taxon>
        <taxon>Micrococcales</taxon>
        <taxon>Micrococcaceae</taxon>
        <taxon>Sinomonas</taxon>
    </lineage>
</organism>
<dbReference type="InterPro" id="IPR008920">
    <property type="entry name" value="TF_FadR/GntR_C"/>
</dbReference>
<dbReference type="SMART" id="SM00895">
    <property type="entry name" value="FCD"/>
    <property type="match status" value="1"/>
</dbReference>
<dbReference type="Pfam" id="PF07729">
    <property type="entry name" value="FCD"/>
    <property type="match status" value="1"/>
</dbReference>
<evidence type="ECO:0000256" key="1">
    <source>
        <dbReference type="ARBA" id="ARBA00023015"/>
    </source>
</evidence>
<dbReference type="PANTHER" id="PTHR43537:SF24">
    <property type="entry name" value="GLUCONATE OPERON TRANSCRIPTIONAL REPRESSOR"/>
    <property type="match status" value="1"/>
</dbReference>
<dbReference type="EMBL" id="JTDL01000079">
    <property type="protein sequence ID" value="KHL04329.1"/>
    <property type="molecule type" value="Genomic_DNA"/>
</dbReference>
<dbReference type="Gene3D" id="1.20.120.530">
    <property type="entry name" value="GntR ligand-binding domain-like"/>
    <property type="match status" value="1"/>
</dbReference>
<feature type="domain" description="HTH gntR-type" evidence="4">
    <location>
        <begin position="15"/>
        <end position="85"/>
    </location>
</feature>
<sequence>MTLIDDASLAGIGRRSAIDAVRMRIGVAIRLGLLKPGERLPDKEDVALGLSVSPMTARRALASLAEDGVVVRLRGRGGGTFVAEDPPADILRDLTMPASEFSEIHRMIDRRMLFETSVGHFAALNASEEQLSELEALTARMAATTGWAEYHQADAAFHEVVGQASGLGTAVEEYQHSLDELYAFFVPYPIEQLHVANRDHAALTAALHAKDAVAAAAVSRKHVETLHRTMVVGLLKE</sequence>
<dbReference type="InterPro" id="IPR036390">
    <property type="entry name" value="WH_DNA-bd_sf"/>
</dbReference>
<dbReference type="RefSeq" id="WP_043120713.1">
    <property type="nucleotide sequence ID" value="NZ_JTDL01000079.1"/>
</dbReference>
<dbReference type="AlphaFoldDB" id="A0A0B2AQS2"/>
<dbReference type="InterPro" id="IPR011711">
    <property type="entry name" value="GntR_C"/>
</dbReference>
<dbReference type="STRING" id="1338436.LK10_05160"/>